<gene>
    <name evidence="1" type="ORF">HLPCO_000594</name>
</gene>
<protein>
    <submittedName>
        <fullName evidence="1">Aldose 1-epimerase protein</fullName>
        <ecNumber evidence="1">5.1.3.3</ecNumber>
    </submittedName>
</protein>
<dbReference type="Proteomes" id="UP000005707">
    <property type="component" value="Unassembled WGS sequence"/>
</dbReference>
<comment type="caution">
    <text evidence="1">The sequence shown here is derived from an EMBL/GenBank/DDBJ whole genome shotgun (WGS) entry which is preliminary data.</text>
</comment>
<dbReference type="EC" id="5.1.3.3" evidence="1"/>
<keyword evidence="2" id="KW-1185">Reference proteome</keyword>
<organism evidence="1 2">
    <name type="scientific">Haloplasma contractile SSD-17B</name>
    <dbReference type="NCBI Taxonomy" id="1033810"/>
    <lineage>
        <taxon>Bacteria</taxon>
        <taxon>Bacillati</taxon>
        <taxon>Mycoplasmatota</taxon>
        <taxon>Mollicutes</taxon>
        <taxon>Haloplasmatales</taxon>
        <taxon>Haloplasmataceae</taxon>
        <taxon>Haloplasma</taxon>
    </lineage>
</organism>
<dbReference type="Gene3D" id="2.70.98.10">
    <property type="match status" value="1"/>
</dbReference>
<keyword evidence="1" id="KW-0413">Isomerase</keyword>
<dbReference type="RefSeq" id="WP_008826994.1">
    <property type="nucleotide sequence ID" value="NZ_AFNU02000002.1"/>
</dbReference>
<proteinExistence type="predicted"/>
<dbReference type="EMBL" id="AFNU02000002">
    <property type="protein sequence ID" value="ERJ12995.1"/>
    <property type="molecule type" value="Genomic_DNA"/>
</dbReference>
<dbReference type="GO" id="GO:0030246">
    <property type="term" value="F:carbohydrate binding"/>
    <property type="evidence" value="ECO:0007669"/>
    <property type="project" value="InterPro"/>
</dbReference>
<dbReference type="STRING" id="1033810.HLPCO_000594"/>
<dbReference type="InterPro" id="IPR011013">
    <property type="entry name" value="Gal_mutarotase_sf_dom"/>
</dbReference>
<dbReference type="GO" id="GO:0004034">
    <property type="term" value="F:aldose 1-epimerase activity"/>
    <property type="evidence" value="ECO:0007669"/>
    <property type="project" value="UniProtKB-EC"/>
</dbReference>
<dbReference type="OrthoDB" id="9779408at2"/>
<name>U2FJJ3_9MOLU</name>
<dbReference type="GO" id="GO:0005975">
    <property type="term" value="P:carbohydrate metabolic process"/>
    <property type="evidence" value="ECO:0007669"/>
    <property type="project" value="InterPro"/>
</dbReference>
<evidence type="ECO:0000313" key="2">
    <source>
        <dbReference type="Proteomes" id="UP000005707"/>
    </source>
</evidence>
<dbReference type="InterPro" id="IPR014718">
    <property type="entry name" value="GH-type_carb-bd"/>
</dbReference>
<accession>U2FJJ3</accession>
<dbReference type="SUPFAM" id="SSF74650">
    <property type="entry name" value="Galactose mutarotase-like"/>
    <property type="match status" value="1"/>
</dbReference>
<evidence type="ECO:0000313" key="1">
    <source>
        <dbReference type="EMBL" id="ERJ12995.1"/>
    </source>
</evidence>
<dbReference type="InParanoid" id="U2FJJ3"/>
<sequence length="263" mass="30544">MIEVRYIYDYKGKKVNEYTISKGPIKISALNIGASITKLIVENRENKRENIMLRYLDYRLYKQNEYYFGCVFNFNSLDYSKLNLDCDVSTEYYQCKFIQDGLVFMNESQDSVVIYSIKKDTVIIEYDQHTFPITTVLPLNLSGNCKELVGNHTICFDHDGENEQKGFAVSELFRRHSIKHYISNSESDAYDLTLYNEQNGVGVKLYSSSHEYKLSSYNKLLSGLIINKRLTMEPGHTIYLSTTVKYEGKGSHSNQIKLQFFTK</sequence>
<dbReference type="AlphaFoldDB" id="U2FJJ3"/>
<reference evidence="1 2" key="1">
    <citation type="journal article" date="2011" name="J. Bacteriol.">
        <title>Genome sequence of Haloplasma contractile, an unusual contractile bacterium from a deep-sea anoxic brine lake.</title>
        <authorList>
            <person name="Antunes A."/>
            <person name="Alam I."/>
            <person name="El Dorry H."/>
            <person name="Siam R."/>
            <person name="Robertson A."/>
            <person name="Bajic V.B."/>
            <person name="Stingl U."/>
        </authorList>
    </citation>
    <scope>NUCLEOTIDE SEQUENCE [LARGE SCALE GENOMIC DNA]</scope>
    <source>
        <strain evidence="1 2">SSD-17B</strain>
    </source>
</reference>
<reference evidence="1 2" key="2">
    <citation type="journal article" date="2013" name="PLoS ONE">
        <title>INDIGO - INtegrated Data Warehouse of MIcrobial GenOmes with Examples from the Red Sea Extremophiles.</title>
        <authorList>
            <person name="Alam I."/>
            <person name="Antunes A."/>
            <person name="Kamau A.A."/>
            <person name="Ba Alawi W."/>
            <person name="Kalkatawi M."/>
            <person name="Stingl U."/>
            <person name="Bajic V.B."/>
        </authorList>
    </citation>
    <scope>NUCLEOTIDE SEQUENCE [LARGE SCALE GENOMIC DNA]</scope>
    <source>
        <strain evidence="1 2">SSD-17B</strain>
    </source>
</reference>